<gene>
    <name evidence="1" type="ORF">GCM10009760_00160</name>
</gene>
<proteinExistence type="predicted"/>
<dbReference type="EMBL" id="BAAANT010000001">
    <property type="protein sequence ID" value="GAA2129187.1"/>
    <property type="molecule type" value="Genomic_DNA"/>
</dbReference>
<organism evidence="1 2">
    <name type="scientific">Kitasatospora kazusensis</name>
    <dbReference type="NCBI Taxonomy" id="407974"/>
    <lineage>
        <taxon>Bacteria</taxon>
        <taxon>Bacillati</taxon>
        <taxon>Actinomycetota</taxon>
        <taxon>Actinomycetes</taxon>
        <taxon>Kitasatosporales</taxon>
        <taxon>Streptomycetaceae</taxon>
        <taxon>Kitasatospora</taxon>
    </lineage>
</organism>
<dbReference type="RefSeq" id="WP_344459332.1">
    <property type="nucleotide sequence ID" value="NZ_BAAANT010000001.1"/>
</dbReference>
<dbReference type="Proteomes" id="UP001422759">
    <property type="component" value="Unassembled WGS sequence"/>
</dbReference>
<evidence type="ECO:0000313" key="2">
    <source>
        <dbReference type="Proteomes" id="UP001422759"/>
    </source>
</evidence>
<keyword evidence="2" id="KW-1185">Reference proteome</keyword>
<accession>A0ABN2YLK2</accession>
<name>A0ABN2YLK2_9ACTN</name>
<reference evidence="1 2" key="1">
    <citation type="journal article" date="2019" name="Int. J. Syst. Evol. Microbiol.">
        <title>The Global Catalogue of Microorganisms (GCM) 10K type strain sequencing project: providing services to taxonomists for standard genome sequencing and annotation.</title>
        <authorList>
            <consortium name="The Broad Institute Genomics Platform"/>
            <consortium name="The Broad Institute Genome Sequencing Center for Infectious Disease"/>
            <person name="Wu L."/>
            <person name="Ma J."/>
        </authorList>
    </citation>
    <scope>NUCLEOTIDE SEQUENCE [LARGE SCALE GENOMIC DNA]</scope>
    <source>
        <strain evidence="1 2">JCM 14560</strain>
    </source>
</reference>
<protein>
    <submittedName>
        <fullName evidence="1">Uncharacterized protein</fullName>
    </submittedName>
</protein>
<evidence type="ECO:0000313" key="1">
    <source>
        <dbReference type="EMBL" id="GAA2129187.1"/>
    </source>
</evidence>
<sequence length="77" mass="8547">MPGSVTISHTDALVMLSHPDAERLTTMLREIPRLLAMEGPDRLTDAQIGALSGGRVQHRDELAQWAKELSEYLKAHL</sequence>
<comment type="caution">
    <text evidence="1">The sequence shown here is derived from an EMBL/GenBank/DDBJ whole genome shotgun (WGS) entry which is preliminary data.</text>
</comment>